<sequence>MKHLKRGDILSNVGNAYFTRGNDYYNQGRVTSLQVEQQEEYFFELTSKVKGSGNRFYIQEITIHWNDGYTNIEGFCSCPVEYNCKHVAAVCLQYQSASPAVKKPPVNECFSWIDEFNNASNRQTDIPAANPDFILYLLQPSTHIGKLAIEFRITRHLKKGGFGKGRNGNLENIANSFYAAAYVQPIDQEIGKLLKVSNEHFWQGALLHGDLGFLALKKMIETGRCYWRNTSSQPLQLSDARSLNITWQADSPTETSLKLTVEPGGILLLTDPPCYLAADTHTVGPLTNAHYSPAQLEQLLNAPTVPTDLIDEFSHRLAQKIPRTLLHPPKKVDVEEISGERPTPCLILSSRDTNNDNHYHVIGIRFIYGEHQLSYSSEQHYTTTRNNKTIHIWRDLEAEQEAIDHLESLGFRGMIDHNQTDLVFFSINLDSGIEDASRWHHFLSESLPALEQQGWQVSYESDFNMVFHDSEHWSVDIDEDGSDWFDLRFDIEINDQPLALLPLISQVLTHYDPQNLPEILTLDLGSSQYLNIPSEQLKPVLNTLYELYDSGSLQDNGALRLSRFDAARLSELDSHSTTNLQWRGGESLRKLGQQLKDFNGITTVTPPRGLKVTLRDYQQQGLNWLQFLREYGFGGILADDMGLGKTVQTLAYLLLEKEQGRLDKPCLVVAPTSLMSNWRRETEQFAPALKVLVLQGPERHQRFKHITDYDLVLSTYPLLVRDQEILLTHHYHALILDEAQVIKNPKAKAALVIRKIKTDHRLCLTGTPMENHLGELWALFDFLMPGFLGDARQFNALFRTPIEKNGDDERRQQLVQRITPFMLRRTKSEVITELPDKTEIIRTVTLDKKQAALYESIRISMEKKVREAISNKGLARSHITILDALLKLRQVCCDPRLLSLTQARAVKESAKLELLMQLVPEMVEEGRRILLFSQFTKMLGHIETELNNHNISYSKLTGQTRNRDAAIEKFKSGKADVFLISLKAGGVGLNLTEADTVIHYDPWWNPAAENQATDRAHRIGQDKAVFVYKLITENSVEEKIIAMQAKKQALAQGVYSKEAQAKEEKLTADDLQQLLAPL</sequence>
<dbReference type="SUPFAM" id="SSF52540">
    <property type="entry name" value="P-loop containing nucleoside triphosphate hydrolases"/>
    <property type="match status" value="2"/>
</dbReference>
<dbReference type="InterPro" id="IPR013663">
    <property type="entry name" value="Helicase_SWF/SNF/SWI_bac"/>
</dbReference>
<dbReference type="SMART" id="SM00487">
    <property type="entry name" value="DEXDc"/>
    <property type="match status" value="1"/>
</dbReference>
<dbReference type="InterPro" id="IPR001650">
    <property type="entry name" value="Helicase_C-like"/>
</dbReference>
<evidence type="ECO:0000259" key="3">
    <source>
        <dbReference type="PROSITE" id="PS51192"/>
    </source>
</evidence>
<name>A0A3B0ZCB5_9ZZZZ</name>
<dbReference type="Pfam" id="PF04434">
    <property type="entry name" value="SWIM"/>
    <property type="match status" value="1"/>
</dbReference>
<dbReference type="AlphaFoldDB" id="A0A3B0ZCB5"/>
<dbReference type="CDD" id="cd18012">
    <property type="entry name" value="DEXQc_arch_SWI2_SNF2"/>
    <property type="match status" value="1"/>
</dbReference>
<dbReference type="InterPro" id="IPR007527">
    <property type="entry name" value="Znf_SWIM"/>
</dbReference>
<dbReference type="InterPro" id="IPR049730">
    <property type="entry name" value="SNF2/RAD54-like_C"/>
</dbReference>
<dbReference type="CDD" id="cd18793">
    <property type="entry name" value="SF2_C_SNF"/>
    <property type="match status" value="1"/>
</dbReference>
<keyword evidence="5" id="KW-0547">Nucleotide-binding</keyword>
<dbReference type="GO" id="GO:0005524">
    <property type="term" value="F:ATP binding"/>
    <property type="evidence" value="ECO:0007669"/>
    <property type="project" value="InterPro"/>
</dbReference>
<dbReference type="PROSITE" id="PS51194">
    <property type="entry name" value="HELICASE_CTER"/>
    <property type="match status" value="1"/>
</dbReference>
<dbReference type="Gene3D" id="3.40.50.10810">
    <property type="entry name" value="Tandem AAA-ATPase domain"/>
    <property type="match status" value="1"/>
</dbReference>
<feature type="domain" description="Helicase ATP-binding" evidence="3">
    <location>
        <begin position="626"/>
        <end position="786"/>
    </location>
</feature>
<dbReference type="PANTHER" id="PTHR10799">
    <property type="entry name" value="SNF2/RAD54 HELICASE FAMILY"/>
    <property type="match status" value="1"/>
</dbReference>
<evidence type="ECO:0000256" key="1">
    <source>
        <dbReference type="ARBA" id="ARBA00022801"/>
    </source>
</evidence>
<dbReference type="InterPro" id="IPR014001">
    <property type="entry name" value="Helicase_ATP-bd"/>
</dbReference>
<dbReference type="PROSITE" id="PS51192">
    <property type="entry name" value="HELICASE_ATP_BIND_1"/>
    <property type="match status" value="1"/>
</dbReference>
<evidence type="ECO:0000313" key="5">
    <source>
        <dbReference type="EMBL" id="VAW85833.1"/>
    </source>
</evidence>
<proteinExistence type="predicted"/>
<dbReference type="Pfam" id="PF08455">
    <property type="entry name" value="SNF2_assoc"/>
    <property type="match status" value="1"/>
</dbReference>
<dbReference type="SMART" id="SM00490">
    <property type="entry name" value="HELICc"/>
    <property type="match status" value="1"/>
</dbReference>
<dbReference type="GO" id="GO:0016787">
    <property type="term" value="F:hydrolase activity"/>
    <property type="evidence" value="ECO:0007669"/>
    <property type="project" value="UniProtKB-KW"/>
</dbReference>
<dbReference type="GO" id="GO:0008270">
    <property type="term" value="F:zinc ion binding"/>
    <property type="evidence" value="ECO:0007669"/>
    <property type="project" value="InterPro"/>
</dbReference>
<protein>
    <submittedName>
        <fullName evidence="5">DNA/RNA helicases, SNF2 family</fullName>
    </submittedName>
</protein>
<dbReference type="GO" id="GO:0004386">
    <property type="term" value="F:helicase activity"/>
    <property type="evidence" value="ECO:0007669"/>
    <property type="project" value="UniProtKB-KW"/>
</dbReference>
<evidence type="ECO:0000259" key="2">
    <source>
        <dbReference type="PROSITE" id="PS50966"/>
    </source>
</evidence>
<dbReference type="InterPro" id="IPR038718">
    <property type="entry name" value="SNF2-like_sf"/>
</dbReference>
<dbReference type="Pfam" id="PF00176">
    <property type="entry name" value="SNF2-rel_dom"/>
    <property type="match status" value="1"/>
</dbReference>
<evidence type="ECO:0000259" key="4">
    <source>
        <dbReference type="PROSITE" id="PS51194"/>
    </source>
</evidence>
<feature type="domain" description="Helicase C-terminal" evidence="4">
    <location>
        <begin position="914"/>
        <end position="1062"/>
    </location>
</feature>
<dbReference type="Gene3D" id="3.40.50.300">
    <property type="entry name" value="P-loop containing nucleotide triphosphate hydrolases"/>
    <property type="match status" value="1"/>
</dbReference>
<accession>A0A3B0ZCB5</accession>
<dbReference type="EMBL" id="UOFQ01000030">
    <property type="protein sequence ID" value="VAW85833.1"/>
    <property type="molecule type" value="Genomic_DNA"/>
</dbReference>
<organism evidence="5">
    <name type="scientific">hydrothermal vent metagenome</name>
    <dbReference type="NCBI Taxonomy" id="652676"/>
    <lineage>
        <taxon>unclassified sequences</taxon>
        <taxon>metagenomes</taxon>
        <taxon>ecological metagenomes</taxon>
    </lineage>
</organism>
<gene>
    <name evidence="5" type="ORF">MNBD_GAMMA17-2176</name>
</gene>
<keyword evidence="1" id="KW-0378">Hydrolase</keyword>
<keyword evidence="5" id="KW-0067">ATP-binding</keyword>
<feature type="domain" description="SWIM-type" evidence="2">
    <location>
        <begin position="61"/>
        <end position="95"/>
    </location>
</feature>
<dbReference type="InterPro" id="IPR027417">
    <property type="entry name" value="P-loop_NTPase"/>
</dbReference>
<dbReference type="Pfam" id="PF00271">
    <property type="entry name" value="Helicase_C"/>
    <property type="match status" value="1"/>
</dbReference>
<reference evidence="5" key="1">
    <citation type="submission" date="2018-06" db="EMBL/GenBank/DDBJ databases">
        <authorList>
            <person name="Zhirakovskaya E."/>
        </authorList>
    </citation>
    <scope>NUCLEOTIDE SEQUENCE</scope>
</reference>
<dbReference type="PROSITE" id="PS50966">
    <property type="entry name" value="ZF_SWIM"/>
    <property type="match status" value="1"/>
</dbReference>
<keyword evidence="5" id="KW-0347">Helicase</keyword>
<dbReference type="InterPro" id="IPR000330">
    <property type="entry name" value="SNF2_N"/>
</dbReference>